<keyword evidence="3" id="KW-1185">Reference proteome</keyword>
<dbReference type="GO" id="GO:0006310">
    <property type="term" value="P:DNA recombination"/>
    <property type="evidence" value="ECO:0007669"/>
    <property type="project" value="UniProtKB-KW"/>
</dbReference>
<proteinExistence type="predicted"/>
<dbReference type="GO" id="GO:0015074">
    <property type="term" value="P:DNA integration"/>
    <property type="evidence" value="ECO:0007669"/>
    <property type="project" value="InterPro"/>
</dbReference>
<feature type="non-terminal residue" evidence="2">
    <location>
        <position position="1"/>
    </location>
</feature>
<dbReference type="InterPro" id="IPR013762">
    <property type="entry name" value="Integrase-like_cat_sf"/>
</dbReference>
<dbReference type="Proteomes" id="UP000076858">
    <property type="component" value="Unassembled WGS sequence"/>
</dbReference>
<keyword evidence="1" id="KW-0233">DNA recombination</keyword>
<dbReference type="AlphaFoldDB" id="A0A164H076"/>
<evidence type="ECO:0000313" key="3">
    <source>
        <dbReference type="Proteomes" id="UP000076858"/>
    </source>
</evidence>
<name>A0A164H076_9CRUS</name>
<dbReference type="Gene3D" id="1.10.443.10">
    <property type="entry name" value="Intergrase catalytic core"/>
    <property type="match status" value="1"/>
</dbReference>
<dbReference type="GO" id="GO:0003677">
    <property type="term" value="F:DNA binding"/>
    <property type="evidence" value="ECO:0007669"/>
    <property type="project" value="InterPro"/>
</dbReference>
<sequence length="116" mass="12711">NTCPVEALRFYVNRTSIDRPPIQDGMLFISLIASFRAVTGNTIGRWIKTFLKTAGINTEIFSAHSTRSAASSLAVTRGLSIDRILQAGNWASQTTFGRFYNRETTTTFAASVMADA</sequence>
<protein>
    <submittedName>
        <fullName evidence="2">Tyrosine recombinase</fullName>
    </submittedName>
</protein>
<gene>
    <name evidence="2" type="ORF">APZ42_004522</name>
</gene>
<evidence type="ECO:0000313" key="2">
    <source>
        <dbReference type="EMBL" id="KZR99559.1"/>
    </source>
</evidence>
<organism evidence="2 3">
    <name type="scientific">Daphnia magna</name>
    <dbReference type="NCBI Taxonomy" id="35525"/>
    <lineage>
        <taxon>Eukaryota</taxon>
        <taxon>Metazoa</taxon>
        <taxon>Ecdysozoa</taxon>
        <taxon>Arthropoda</taxon>
        <taxon>Crustacea</taxon>
        <taxon>Branchiopoda</taxon>
        <taxon>Diplostraca</taxon>
        <taxon>Cladocera</taxon>
        <taxon>Anomopoda</taxon>
        <taxon>Daphniidae</taxon>
        <taxon>Daphnia</taxon>
    </lineage>
</organism>
<evidence type="ECO:0000256" key="1">
    <source>
        <dbReference type="ARBA" id="ARBA00023172"/>
    </source>
</evidence>
<dbReference type="PANTHER" id="PTHR35617">
    <property type="entry name" value="PHAGE_INTEGRASE DOMAIN-CONTAINING PROTEIN"/>
    <property type="match status" value="1"/>
</dbReference>
<comment type="caution">
    <text evidence="2">The sequence shown here is derived from an EMBL/GenBank/DDBJ whole genome shotgun (WGS) entry which is preliminary data.</text>
</comment>
<dbReference type="InterPro" id="IPR011010">
    <property type="entry name" value="DNA_brk_join_enz"/>
</dbReference>
<accession>A0A164H076</accession>
<reference evidence="2 3" key="1">
    <citation type="submission" date="2016-03" db="EMBL/GenBank/DDBJ databases">
        <title>EvidentialGene: Evidence-directed Construction of Genes on Genomes.</title>
        <authorList>
            <person name="Gilbert D.G."/>
            <person name="Choi J.-H."/>
            <person name="Mockaitis K."/>
            <person name="Colbourne J."/>
            <person name="Pfrender M."/>
        </authorList>
    </citation>
    <scope>NUCLEOTIDE SEQUENCE [LARGE SCALE GENOMIC DNA]</scope>
    <source>
        <strain evidence="2 3">Xinb3</strain>
        <tissue evidence="2">Complete organism</tissue>
    </source>
</reference>
<dbReference type="PANTHER" id="PTHR35617:SF3">
    <property type="entry name" value="CORE-BINDING (CB) DOMAIN-CONTAINING PROTEIN"/>
    <property type="match status" value="1"/>
</dbReference>
<dbReference type="SUPFAM" id="SSF56349">
    <property type="entry name" value="DNA breaking-rejoining enzymes"/>
    <property type="match status" value="1"/>
</dbReference>
<dbReference type="EMBL" id="LRGB01013293">
    <property type="protein sequence ID" value="KZR99559.1"/>
    <property type="molecule type" value="Genomic_DNA"/>
</dbReference>